<proteinExistence type="predicted"/>
<keyword evidence="2" id="KW-1185">Reference proteome</keyword>
<reference evidence="1 2" key="1">
    <citation type="submission" date="2014-03" db="EMBL/GenBank/DDBJ databases">
        <title>Genomics of Bifidobacteria.</title>
        <authorList>
            <person name="Ventura M."/>
            <person name="Milani C."/>
            <person name="Lugli G.A."/>
        </authorList>
    </citation>
    <scope>NUCLEOTIDE SEQUENCE [LARGE SCALE GENOMIC DNA]</scope>
    <source>
        <strain evidence="1 2">LMG 11591</strain>
    </source>
</reference>
<dbReference type="EMBL" id="JGZB01000003">
    <property type="protein sequence ID" value="KFI68866.1"/>
    <property type="molecule type" value="Genomic_DNA"/>
</dbReference>
<dbReference type="eggNOG" id="ENOG50314TK">
    <property type="taxonomic scope" value="Bacteria"/>
</dbReference>
<dbReference type="Proteomes" id="UP000029052">
    <property type="component" value="Unassembled WGS sequence"/>
</dbReference>
<name>A0A087BCW6_9BIFI</name>
<sequence length="121" mass="13747">MARLYLRWYSIPWFLRNPKGLAQLLVRHGKVNAMKPRKDLDRAAKDFAERHGDRIGKPEGIHNGLLVYNFLPEGCIEGGCVGVLRFIVVDVNTGMARYQTVEEIRQVNVAPVLDHLDPIPD</sequence>
<organism evidence="1 2">
    <name type="scientific">Bifidobacterium magnum</name>
    <dbReference type="NCBI Taxonomy" id="1692"/>
    <lineage>
        <taxon>Bacteria</taxon>
        <taxon>Bacillati</taxon>
        <taxon>Actinomycetota</taxon>
        <taxon>Actinomycetes</taxon>
        <taxon>Bifidobacteriales</taxon>
        <taxon>Bifidobacteriaceae</taxon>
        <taxon>Bifidobacterium</taxon>
    </lineage>
</organism>
<protein>
    <submittedName>
        <fullName evidence="1">Uncharacterized protein</fullName>
    </submittedName>
</protein>
<evidence type="ECO:0000313" key="1">
    <source>
        <dbReference type="EMBL" id="KFI68866.1"/>
    </source>
</evidence>
<dbReference type="AlphaFoldDB" id="A0A087BCW6"/>
<accession>A0A087BCW6</accession>
<comment type="caution">
    <text evidence="1">The sequence shown here is derived from an EMBL/GenBank/DDBJ whole genome shotgun (WGS) entry which is preliminary data.</text>
</comment>
<evidence type="ECO:0000313" key="2">
    <source>
        <dbReference type="Proteomes" id="UP000029052"/>
    </source>
</evidence>
<gene>
    <name evidence="1" type="ORF">BMAGN_0744</name>
</gene>